<feature type="transmembrane region" description="Helical" evidence="11">
    <location>
        <begin position="214"/>
        <end position="237"/>
    </location>
</feature>
<evidence type="ECO:0000256" key="6">
    <source>
        <dbReference type="ARBA" id="ARBA00022989"/>
    </source>
</evidence>
<dbReference type="Pfam" id="PF13853">
    <property type="entry name" value="7tm_4"/>
    <property type="match status" value="2"/>
</dbReference>
<evidence type="ECO:0000256" key="4">
    <source>
        <dbReference type="ARBA" id="ARBA00022692"/>
    </source>
</evidence>
<feature type="transmembrane region" description="Helical" evidence="11">
    <location>
        <begin position="61"/>
        <end position="86"/>
    </location>
</feature>
<dbReference type="PROSITE" id="PS50262">
    <property type="entry name" value="G_PROTEIN_RECEP_F1_2"/>
    <property type="match status" value="2"/>
</dbReference>
<dbReference type="PRINTS" id="PR00237">
    <property type="entry name" value="GPCRRHODOPSN"/>
</dbReference>
<evidence type="ECO:0000313" key="14">
    <source>
        <dbReference type="Proteomes" id="UP000694892"/>
    </source>
</evidence>
<keyword evidence="6 11" id="KW-1133">Transmembrane helix</keyword>
<name>A0A974HBG7_XENLA</name>
<keyword evidence="10" id="KW-0807">Transducer</keyword>
<dbReference type="PANTHER" id="PTHR26452">
    <property type="entry name" value="OLFACTORY RECEPTOR"/>
    <property type="match status" value="1"/>
</dbReference>
<comment type="subcellular location">
    <subcellularLocation>
        <location evidence="1">Cell membrane</location>
        <topology evidence="1">Multi-pass membrane protein</topology>
    </subcellularLocation>
</comment>
<dbReference type="FunFam" id="1.10.1220.70:FF:000001">
    <property type="entry name" value="Olfactory receptor"/>
    <property type="match status" value="1"/>
</dbReference>
<keyword evidence="3" id="KW-1003">Cell membrane</keyword>
<keyword evidence="4 11" id="KW-0812">Transmembrane</keyword>
<dbReference type="GO" id="GO:0004930">
    <property type="term" value="F:G protein-coupled receptor activity"/>
    <property type="evidence" value="ECO:0007669"/>
    <property type="project" value="UniProtKB-KW"/>
</dbReference>
<dbReference type="SUPFAM" id="SSF81321">
    <property type="entry name" value="Family A G protein-coupled receptor-like"/>
    <property type="match status" value="1"/>
</dbReference>
<keyword evidence="8 11" id="KW-0472">Membrane</keyword>
<evidence type="ECO:0000256" key="10">
    <source>
        <dbReference type="ARBA" id="ARBA00023224"/>
    </source>
</evidence>
<feature type="transmembrane region" description="Helical" evidence="11">
    <location>
        <begin position="118"/>
        <end position="138"/>
    </location>
</feature>
<feature type="domain" description="G-protein coupled receptors family 1 profile" evidence="12">
    <location>
        <begin position="99"/>
        <end position="266"/>
    </location>
</feature>
<evidence type="ECO:0000259" key="12">
    <source>
        <dbReference type="PROSITE" id="PS50262"/>
    </source>
</evidence>
<sequence length="291" mass="33391">MLLEKQGNVSEFIIRGFGDISDLQLPIFMFFLCIYLVIVLGNLIVLLAISFNSILHTPMYILLLNLSIVDISFTTNILPNLLHMIFTQQNTISFWGCMYVAICDPLHYIDRMSLTQRALLITATWMVGFLTPVSHFVFVSKLSFCSSNVINHFYCDATPLLQLSCSVTFHVELSTYIEGILLTFNSLLFILTSYIYIISAILKVPSSEGRQKAFSTCASHLTSVIMLYVSIFCLYMRPKTIYSLDRDKFFALFYTILIPMLNPIIYTLKNRDFQTVFNKLRQKVNNCIAFQ</sequence>
<dbReference type="InterPro" id="IPR017452">
    <property type="entry name" value="GPCR_Rhodpsn_7TM"/>
</dbReference>
<keyword evidence="5" id="KW-0716">Sensory transduction</keyword>
<evidence type="ECO:0000256" key="3">
    <source>
        <dbReference type="ARBA" id="ARBA00022475"/>
    </source>
</evidence>
<dbReference type="Proteomes" id="UP000694892">
    <property type="component" value="Chromosome 7L"/>
</dbReference>
<evidence type="ECO:0000256" key="2">
    <source>
        <dbReference type="ARBA" id="ARBA00010663"/>
    </source>
</evidence>
<dbReference type="GO" id="GO:0005886">
    <property type="term" value="C:plasma membrane"/>
    <property type="evidence" value="ECO:0007669"/>
    <property type="project" value="UniProtKB-SubCell"/>
</dbReference>
<evidence type="ECO:0000256" key="1">
    <source>
        <dbReference type="ARBA" id="ARBA00004651"/>
    </source>
</evidence>
<keyword evidence="5" id="KW-0552">Olfaction</keyword>
<protein>
    <recommendedName>
        <fullName evidence="12">G-protein coupled receptors family 1 profile domain-containing protein</fullName>
    </recommendedName>
</protein>
<reference evidence="14" key="1">
    <citation type="journal article" date="2016" name="Nature">
        <title>Genome evolution in the allotetraploid frog Xenopus laevis.</title>
        <authorList>
            <person name="Session A.M."/>
            <person name="Uno Y."/>
            <person name="Kwon T."/>
            <person name="Chapman J.A."/>
            <person name="Toyoda A."/>
            <person name="Takahashi S."/>
            <person name="Fukui A."/>
            <person name="Hikosaka A."/>
            <person name="Suzuki A."/>
            <person name="Kondo M."/>
            <person name="van Heeringen S.J."/>
            <person name="Quigley I."/>
            <person name="Heinz S."/>
            <person name="Ogino H."/>
            <person name="Ochi H."/>
            <person name="Hellsten U."/>
            <person name="Lyons J.B."/>
            <person name="Simakov O."/>
            <person name="Putnam N."/>
            <person name="Stites J."/>
            <person name="Kuroki Y."/>
            <person name="Tanaka T."/>
            <person name="Michiue T."/>
            <person name="Watanabe M."/>
            <person name="Bogdanovic O."/>
            <person name="Lister R."/>
            <person name="Georgiou G."/>
            <person name="Paranjpe S.S."/>
            <person name="van Kruijsbergen I."/>
            <person name="Shu S."/>
            <person name="Carlson J."/>
            <person name="Kinoshita T."/>
            <person name="Ohta Y."/>
            <person name="Mawaribuchi S."/>
            <person name="Jenkins J."/>
            <person name="Grimwood J."/>
            <person name="Schmutz J."/>
            <person name="Mitros T."/>
            <person name="Mozaffari S.V."/>
            <person name="Suzuki Y."/>
            <person name="Haramoto Y."/>
            <person name="Yamamoto T.S."/>
            <person name="Takagi C."/>
            <person name="Heald R."/>
            <person name="Miller K."/>
            <person name="Haudenschild C."/>
            <person name="Kitzman J."/>
            <person name="Nakayama T."/>
            <person name="Izutsu Y."/>
            <person name="Robert J."/>
            <person name="Fortriede J."/>
            <person name="Burns K."/>
            <person name="Lotay V."/>
            <person name="Karimi K."/>
            <person name="Yasuoka Y."/>
            <person name="Dichmann D.S."/>
            <person name="Flajnik M.F."/>
            <person name="Houston D.W."/>
            <person name="Shendure J."/>
            <person name="DuPasquier L."/>
            <person name="Vize P.D."/>
            <person name="Zorn A.M."/>
            <person name="Ito M."/>
            <person name="Marcotte E.M."/>
            <person name="Wallingford J.B."/>
            <person name="Ito Y."/>
            <person name="Asashima M."/>
            <person name="Ueno N."/>
            <person name="Matsuda Y."/>
            <person name="Veenstra G.J."/>
            <person name="Fujiyama A."/>
            <person name="Harland R.M."/>
            <person name="Taira M."/>
            <person name="Rokhsar D.S."/>
        </authorList>
    </citation>
    <scope>NUCLEOTIDE SEQUENCE [LARGE SCALE GENOMIC DNA]</scope>
    <source>
        <strain evidence="14">J</strain>
    </source>
</reference>
<dbReference type="OMA" id="QNTISFW"/>
<keyword evidence="9" id="KW-0675">Receptor</keyword>
<evidence type="ECO:0000256" key="8">
    <source>
        <dbReference type="ARBA" id="ARBA00023136"/>
    </source>
</evidence>
<dbReference type="EMBL" id="CM004478">
    <property type="protein sequence ID" value="OCT71401.1"/>
    <property type="molecule type" value="Genomic_DNA"/>
</dbReference>
<accession>A0A974HBG7</accession>
<dbReference type="AlphaFoldDB" id="A0A974HBG7"/>
<dbReference type="Gene3D" id="1.20.1070.10">
    <property type="entry name" value="Rhodopsin 7-helix transmembrane proteins"/>
    <property type="match status" value="1"/>
</dbReference>
<feature type="transmembrane region" description="Helical" evidence="11">
    <location>
        <begin position="249"/>
        <end position="268"/>
    </location>
</feature>
<gene>
    <name evidence="13" type="ORF">XELAEV_18034381mg</name>
</gene>
<keyword evidence="7" id="KW-0297">G-protein coupled receptor</keyword>
<evidence type="ECO:0000313" key="13">
    <source>
        <dbReference type="EMBL" id="OCT71401.1"/>
    </source>
</evidence>
<proteinExistence type="inferred from homology"/>
<dbReference type="GO" id="GO:0004984">
    <property type="term" value="F:olfactory receptor activity"/>
    <property type="evidence" value="ECO:0007669"/>
    <property type="project" value="InterPro"/>
</dbReference>
<evidence type="ECO:0000256" key="7">
    <source>
        <dbReference type="ARBA" id="ARBA00023040"/>
    </source>
</evidence>
<dbReference type="InterPro" id="IPR000725">
    <property type="entry name" value="Olfact_rcpt"/>
</dbReference>
<evidence type="ECO:0000256" key="11">
    <source>
        <dbReference type="SAM" id="Phobius"/>
    </source>
</evidence>
<evidence type="ECO:0000256" key="5">
    <source>
        <dbReference type="ARBA" id="ARBA00022725"/>
    </source>
</evidence>
<evidence type="ECO:0000256" key="9">
    <source>
        <dbReference type="ARBA" id="ARBA00023170"/>
    </source>
</evidence>
<dbReference type="InterPro" id="IPR050516">
    <property type="entry name" value="Olfactory_GPCR"/>
</dbReference>
<feature type="transmembrane region" description="Helical" evidence="11">
    <location>
        <begin position="180"/>
        <end position="202"/>
    </location>
</feature>
<feature type="domain" description="G-protein coupled receptors family 1 profile" evidence="12">
    <location>
        <begin position="41"/>
        <end position="97"/>
    </location>
</feature>
<organism evidence="13 14">
    <name type="scientific">Xenopus laevis</name>
    <name type="common">African clawed frog</name>
    <dbReference type="NCBI Taxonomy" id="8355"/>
    <lineage>
        <taxon>Eukaryota</taxon>
        <taxon>Metazoa</taxon>
        <taxon>Chordata</taxon>
        <taxon>Craniata</taxon>
        <taxon>Vertebrata</taxon>
        <taxon>Euteleostomi</taxon>
        <taxon>Amphibia</taxon>
        <taxon>Batrachia</taxon>
        <taxon>Anura</taxon>
        <taxon>Pipoidea</taxon>
        <taxon>Pipidae</taxon>
        <taxon>Xenopodinae</taxon>
        <taxon>Xenopus</taxon>
        <taxon>Xenopus</taxon>
    </lineage>
</organism>
<dbReference type="CDD" id="cd13954">
    <property type="entry name" value="7tmA_OR"/>
    <property type="match status" value="1"/>
</dbReference>
<dbReference type="InterPro" id="IPR000276">
    <property type="entry name" value="GPCR_Rhodpsn"/>
</dbReference>
<comment type="similarity">
    <text evidence="2">Belongs to the G-protein coupled receptor 1 family.</text>
</comment>
<feature type="transmembrane region" description="Helical" evidence="11">
    <location>
        <begin position="27"/>
        <end position="49"/>
    </location>
</feature>
<dbReference type="FunFam" id="1.20.1070.10:FF:000015">
    <property type="entry name" value="Olfactory receptor"/>
    <property type="match status" value="1"/>
</dbReference>